<feature type="region of interest" description="Disordered" evidence="1">
    <location>
        <begin position="164"/>
        <end position="186"/>
    </location>
</feature>
<feature type="compositionally biased region" description="Basic and acidic residues" evidence="1">
    <location>
        <begin position="171"/>
        <end position="186"/>
    </location>
</feature>
<dbReference type="Proteomes" id="UP000245206">
    <property type="component" value="Unassembled WGS sequence"/>
</dbReference>
<dbReference type="Pfam" id="PF13730">
    <property type="entry name" value="HTH_36"/>
    <property type="match status" value="1"/>
</dbReference>
<reference evidence="3" key="1">
    <citation type="journal article" date="2019" name="Microbiol. Immunol.">
        <title>Molecular and phenotypic characterization of Leptospira johnsonii sp. nov., Leptospira ellinghausenii sp. nov. and Leptospira ryugenii sp. nov. isolated from soil and water in Japan.</title>
        <authorList>
            <person name="Masuzawa T."/>
            <person name="Saito M."/>
            <person name="Nakao R."/>
            <person name="Nikaido Y."/>
            <person name="Matsumoto M."/>
            <person name="Ogawa M."/>
            <person name="Yokoyama M."/>
            <person name="Hidaka Y."/>
            <person name="Tomita J."/>
            <person name="Sakakibara K."/>
            <person name="Suzuki K."/>
            <person name="Yasuda S."/>
            <person name="Sato H."/>
            <person name="Yamaguchi M."/>
            <person name="Yoshida S.I."/>
            <person name="Koizumi N."/>
            <person name="Kawamura Y."/>
        </authorList>
    </citation>
    <scope>NUCLEOTIDE SEQUENCE [LARGE SCALE GENOMIC DNA]</scope>
    <source>
        <strain evidence="3">E18</strain>
    </source>
</reference>
<proteinExistence type="predicted"/>
<organism evidence="2 3">
    <name type="scientific">Leptospira ellinghausenii</name>
    <dbReference type="NCBI Taxonomy" id="1917822"/>
    <lineage>
        <taxon>Bacteria</taxon>
        <taxon>Pseudomonadati</taxon>
        <taxon>Spirochaetota</taxon>
        <taxon>Spirochaetia</taxon>
        <taxon>Leptospirales</taxon>
        <taxon>Leptospiraceae</taxon>
        <taxon>Leptospira</taxon>
    </lineage>
</organism>
<sequence length="329" mass="36738">MSTPSNYLLKFSLIFAEIGGASLSDQRHPYIRLMTDIIDSGVWAGLSHAAKTLYPVLLKFSDYNFKPVWPNTETLMRLTGFKTKKSIVTAKKELTQAGLLYQVPGSGRTSTRYHFSFHYEGSRITPLGDTSIHLRGAESETAGGFNSQTKGVTDGSPNHINITISNTNHVPEIKDQSESKRDSKEGKKDFETLVDLFGPEIALEAYRKAVDLHMESNVSYVQTLCRELVSAQRKEVLNSGHDLGKESSLPHPASWSGFLTWASKQLTESSFRQLEKIQVTTDGNVIIVTSPILGHLRQIIQMYFTERVKPVVLVVFTEKEEGSRVGEIR</sequence>
<evidence type="ECO:0008006" key="4">
    <source>
        <dbReference type="Google" id="ProtNLM"/>
    </source>
</evidence>
<dbReference type="AlphaFoldDB" id="A0A2P2DHY5"/>
<evidence type="ECO:0000313" key="2">
    <source>
        <dbReference type="EMBL" id="GBF44256.1"/>
    </source>
</evidence>
<dbReference type="EMBL" id="BFAZ01000010">
    <property type="protein sequence ID" value="GBF44256.1"/>
    <property type="molecule type" value="Genomic_DNA"/>
</dbReference>
<keyword evidence="3" id="KW-1185">Reference proteome</keyword>
<name>A0A2P2DHY5_9LEPT</name>
<accession>A0A2P2DHY5</accession>
<gene>
    <name evidence="2" type="ORF">LPTSP2_35590</name>
</gene>
<protein>
    <recommendedName>
        <fullName evidence="4">DNA-binding helix-turn-helix protein</fullName>
    </recommendedName>
</protein>
<evidence type="ECO:0000256" key="1">
    <source>
        <dbReference type="SAM" id="MobiDB-lite"/>
    </source>
</evidence>
<evidence type="ECO:0000313" key="3">
    <source>
        <dbReference type="Proteomes" id="UP000245206"/>
    </source>
</evidence>
<comment type="caution">
    <text evidence="2">The sequence shown here is derived from an EMBL/GenBank/DDBJ whole genome shotgun (WGS) entry which is preliminary data.</text>
</comment>